<dbReference type="NCBIfam" id="TIGR01537">
    <property type="entry name" value="portal_HK97"/>
    <property type="match status" value="1"/>
</dbReference>
<evidence type="ECO:0000313" key="1">
    <source>
        <dbReference type="EMBL" id="TWI65179.1"/>
    </source>
</evidence>
<comment type="caution">
    <text evidence="1">The sequence shown here is derived from an EMBL/GenBank/DDBJ whole genome shotgun (WGS) entry which is preliminary data.</text>
</comment>
<dbReference type="AlphaFoldDB" id="A0A562R7Y1"/>
<evidence type="ECO:0000313" key="2">
    <source>
        <dbReference type="Proteomes" id="UP000318431"/>
    </source>
</evidence>
<dbReference type="EMBL" id="VLLB01000004">
    <property type="protein sequence ID" value="TWI65179.1"/>
    <property type="molecule type" value="Genomic_DNA"/>
</dbReference>
<gene>
    <name evidence="1" type="ORF">IP91_02586</name>
</gene>
<dbReference type="Proteomes" id="UP000318431">
    <property type="component" value="Unassembled WGS sequence"/>
</dbReference>
<name>A0A562R7Y1_9BURK</name>
<dbReference type="InterPro" id="IPR006944">
    <property type="entry name" value="Phage/GTA_portal"/>
</dbReference>
<accession>A0A562R7Y1</accession>
<proteinExistence type="predicted"/>
<protein>
    <submittedName>
        <fullName evidence="1">HK97 family phage portal protein</fullName>
    </submittedName>
</protein>
<dbReference type="OrthoDB" id="9765386at2"/>
<dbReference type="Pfam" id="PF04860">
    <property type="entry name" value="Phage_portal"/>
    <property type="match status" value="1"/>
</dbReference>
<dbReference type="InterPro" id="IPR006427">
    <property type="entry name" value="Portal_HK97"/>
</dbReference>
<organism evidence="1 2">
    <name type="scientific">Pseudoduganella lurida</name>
    <dbReference type="NCBI Taxonomy" id="1036180"/>
    <lineage>
        <taxon>Bacteria</taxon>
        <taxon>Pseudomonadati</taxon>
        <taxon>Pseudomonadota</taxon>
        <taxon>Betaproteobacteria</taxon>
        <taxon>Burkholderiales</taxon>
        <taxon>Oxalobacteraceae</taxon>
        <taxon>Telluria group</taxon>
        <taxon>Pseudoduganella</taxon>
    </lineage>
</organism>
<sequence>MSLFSSMRSWFGGALGDILGVQSGKPGYSLNGGARGLGVDGALQISTVWACLDRRAGAVASMPCFVYKQLAGGEKTLARTERLYQLLHDQPNNRMTPFEFWRAMMLNHDLRGNGYARIDRDANGEALALWPMPADQVEQKILDDGTVVYAYRLGSNVAILAAQNVLHLKNLGNGTIGLSKLEFMSSTLDEQAKAQSDASKIFGSGGKPAGVLTVDKVLNDKQRENARRTFNEMSLTSDNKLHLLEADMKFQQLTMTPAEQQLLETRHYGVEEICRWFDVPPVLVHHANVTSWGSGIAEIREGWCIFSIGPLVVNLQQAVQRCVLTPRQRATLKVEFSLDALLRASPSLRADINAKNVQNGLKTRAEVRQLEGDPFIPGTDVLTAQSNLVPLHMLGRLKPAAGGDGSNIAQ</sequence>
<keyword evidence="2" id="KW-1185">Reference proteome</keyword>
<reference evidence="1 2" key="1">
    <citation type="journal article" date="2015" name="Stand. Genomic Sci.">
        <title>Genomic Encyclopedia of Bacterial and Archaeal Type Strains, Phase III: the genomes of soil and plant-associated and newly described type strains.</title>
        <authorList>
            <person name="Whitman W.B."/>
            <person name="Woyke T."/>
            <person name="Klenk H.P."/>
            <person name="Zhou Y."/>
            <person name="Lilburn T.G."/>
            <person name="Beck B.J."/>
            <person name="De Vos P."/>
            <person name="Vandamme P."/>
            <person name="Eisen J.A."/>
            <person name="Garrity G."/>
            <person name="Hugenholtz P."/>
            <person name="Kyrpides N.C."/>
        </authorList>
    </citation>
    <scope>NUCLEOTIDE SEQUENCE [LARGE SCALE GENOMIC DNA]</scope>
    <source>
        <strain evidence="1 2">CGMCC 1.10822</strain>
    </source>
</reference>
<dbReference type="RefSeq" id="WP_145649431.1">
    <property type="nucleotide sequence ID" value="NZ_VLLB01000004.1"/>
</dbReference>